<dbReference type="PANTHER" id="PTHR20883:SF15">
    <property type="entry name" value="PHYTANOYL-COA DIOXYGENASE DOMAIN-CONTAINING PROTEIN 1"/>
    <property type="match status" value="1"/>
</dbReference>
<evidence type="ECO:0000256" key="2">
    <source>
        <dbReference type="ARBA" id="ARBA00005830"/>
    </source>
</evidence>
<dbReference type="Pfam" id="PF05721">
    <property type="entry name" value="PhyH"/>
    <property type="match status" value="1"/>
</dbReference>
<evidence type="ECO:0000313" key="5">
    <source>
        <dbReference type="EMBL" id="OBT93473.1"/>
    </source>
</evidence>
<dbReference type="STRING" id="342668.A0A1B8GCC3"/>
<dbReference type="AlphaFoldDB" id="A0A1B8GCC3"/>
<keyword evidence="3" id="KW-0479">Metal-binding</keyword>
<accession>A0A1B8GCC3</accession>
<dbReference type="GeneID" id="28842100"/>
<reference evidence="5 6" key="1">
    <citation type="submission" date="2016-03" db="EMBL/GenBank/DDBJ databases">
        <title>Comparative genomics of Pseudogymnoascus destructans, the fungus causing white-nose syndrome of bats.</title>
        <authorList>
            <person name="Palmer J.M."/>
            <person name="Drees K.P."/>
            <person name="Foster J.T."/>
            <person name="Lindner D.L."/>
        </authorList>
    </citation>
    <scope>NUCLEOTIDE SEQUENCE [LARGE SCALE GENOMIC DNA]</scope>
    <source>
        <strain evidence="5 6">UAMH 10579</strain>
    </source>
</reference>
<evidence type="ECO:0000256" key="1">
    <source>
        <dbReference type="ARBA" id="ARBA00001962"/>
    </source>
</evidence>
<dbReference type="EMBL" id="KV460253">
    <property type="protein sequence ID" value="OBT93473.1"/>
    <property type="molecule type" value="Genomic_DNA"/>
</dbReference>
<dbReference type="GO" id="GO:0046872">
    <property type="term" value="F:metal ion binding"/>
    <property type="evidence" value="ECO:0007669"/>
    <property type="project" value="UniProtKB-KW"/>
</dbReference>
<dbReference type="Proteomes" id="UP000091956">
    <property type="component" value="Unassembled WGS sequence"/>
</dbReference>
<keyword evidence="6" id="KW-1185">Reference proteome</keyword>
<reference evidence="6" key="2">
    <citation type="journal article" date="2018" name="Nat. Commun.">
        <title>Extreme sensitivity to ultraviolet light in the fungal pathogen causing white-nose syndrome of bats.</title>
        <authorList>
            <person name="Palmer J.M."/>
            <person name="Drees K.P."/>
            <person name="Foster J.T."/>
            <person name="Lindner D.L."/>
        </authorList>
    </citation>
    <scope>NUCLEOTIDE SEQUENCE [LARGE SCALE GENOMIC DNA]</scope>
    <source>
        <strain evidence="6">UAMH 10579</strain>
    </source>
</reference>
<evidence type="ECO:0000256" key="4">
    <source>
        <dbReference type="ARBA" id="ARBA00023004"/>
    </source>
</evidence>
<dbReference type="RefSeq" id="XP_018127206.1">
    <property type="nucleotide sequence ID" value="XM_018278134.2"/>
</dbReference>
<organism evidence="5 6">
    <name type="scientific">Pseudogymnoascus verrucosus</name>
    <dbReference type="NCBI Taxonomy" id="342668"/>
    <lineage>
        <taxon>Eukaryota</taxon>
        <taxon>Fungi</taxon>
        <taxon>Dikarya</taxon>
        <taxon>Ascomycota</taxon>
        <taxon>Pezizomycotina</taxon>
        <taxon>Leotiomycetes</taxon>
        <taxon>Thelebolales</taxon>
        <taxon>Thelebolaceae</taxon>
        <taxon>Pseudogymnoascus</taxon>
    </lineage>
</organism>
<sequence length="295" mass="32692">MADRSVMSRNAGPRLPTDPVAVADISHVETHGYVILPSILPLEEVQAAKAEIRRLSGSTPLAGRNPFEGLDTTRIYSLLNKTRVFDKLVVLPRVLALNDYFLDPGYQLTAFHTIQINPGEQPQDLHHDDGFCHFPRPRGPLGTAIMVAFDEFTAENGATRVIPGSHLWGSEKPRKEQAIPMVCPAGSVIYFIGTTWHGGGPNTSTSSRMSATVQYCQPYIRSLENQFLAVDPRRLPEIDTRIVEMMGYKIHQPFVGYADGLSPVRGARRMVEWLQKPLDKNPPAFPDHGTGKSKL</sequence>
<evidence type="ECO:0008006" key="7">
    <source>
        <dbReference type="Google" id="ProtNLM"/>
    </source>
</evidence>
<dbReference type="SUPFAM" id="SSF51197">
    <property type="entry name" value="Clavaminate synthase-like"/>
    <property type="match status" value="1"/>
</dbReference>
<proteinExistence type="inferred from homology"/>
<gene>
    <name evidence="5" type="ORF">VE01_08714</name>
</gene>
<comment type="similarity">
    <text evidence="2">Belongs to the PhyH family.</text>
</comment>
<keyword evidence="4" id="KW-0408">Iron</keyword>
<evidence type="ECO:0000313" key="6">
    <source>
        <dbReference type="Proteomes" id="UP000091956"/>
    </source>
</evidence>
<dbReference type="OrthoDB" id="445007at2759"/>
<dbReference type="Gene3D" id="2.60.120.620">
    <property type="entry name" value="q2cbj1_9rhob like domain"/>
    <property type="match status" value="1"/>
</dbReference>
<comment type="cofactor">
    <cofactor evidence="1">
        <name>Fe cation</name>
        <dbReference type="ChEBI" id="CHEBI:24875"/>
    </cofactor>
</comment>
<dbReference type="PANTHER" id="PTHR20883">
    <property type="entry name" value="PHYTANOYL-COA DIOXYGENASE DOMAIN CONTAINING 1"/>
    <property type="match status" value="1"/>
</dbReference>
<name>A0A1B8GCC3_9PEZI</name>
<dbReference type="InterPro" id="IPR008775">
    <property type="entry name" value="Phytyl_CoA_dOase-like"/>
</dbReference>
<evidence type="ECO:0000256" key="3">
    <source>
        <dbReference type="ARBA" id="ARBA00022723"/>
    </source>
</evidence>
<protein>
    <recommendedName>
        <fullName evidence="7">Phytanoyl-CoA dioxygenase</fullName>
    </recommendedName>
</protein>